<reference evidence="1 2" key="1">
    <citation type="submission" date="2020-04" db="EMBL/GenBank/DDBJ databases">
        <title>Molecular characterization of pseudomonads from Agaricus bisporus reveal novel blotch 2 pathogens in Western Europe.</title>
        <authorList>
            <person name="Taparia T."/>
            <person name="Krijger M."/>
            <person name="Haynes E."/>
            <person name="Elpinstone J.G."/>
            <person name="Noble R."/>
            <person name="Van Der Wolf J."/>
        </authorList>
    </citation>
    <scope>NUCLEOTIDE SEQUENCE [LARGE SCALE GENOMIC DNA]</scope>
    <source>
        <strain evidence="1 2">F1001</strain>
    </source>
</reference>
<dbReference type="RefSeq" id="WP_100940021.1">
    <property type="nucleotide sequence ID" value="NZ_JACAPU010000044.1"/>
</dbReference>
<sequence length="93" mass="10485">MNRPRAAHLHLSPLHLQQGLFAVLALLVTLIAGQQFQRWNQASVQVQRLPVHVLQQTHFSAAAASISDPTTYQLTSVDQAQVPDESFQQRWVF</sequence>
<dbReference type="AlphaFoldDB" id="A0A7Y8BNI5"/>
<evidence type="ECO:0000313" key="1">
    <source>
        <dbReference type="EMBL" id="NWB50471.1"/>
    </source>
</evidence>
<name>A0A7Y8BNI5_9PSED</name>
<proteinExistence type="predicted"/>
<comment type="caution">
    <text evidence="1">The sequence shown here is derived from an EMBL/GenBank/DDBJ whole genome shotgun (WGS) entry which is preliminary data.</text>
</comment>
<dbReference type="EMBL" id="JACAPU010000044">
    <property type="protein sequence ID" value="NWB50471.1"/>
    <property type="molecule type" value="Genomic_DNA"/>
</dbReference>
<dbReference type="Proteomes" id="UP000582981">
    <property type="component" value="Unassembled WGS sequence"/>
</dbReference>
<protein>
    <submittedName>
        <fullName evidence="1">Uncharacterized protein</fullName>
    </submittedName>
</protein>
<gene>
    <name evidence="1" type="ORF">HX829_28770</name>
</gene>
<accession>A0A7Y8BNI5</accession>
<evidence type="ECO:0000313" key="2">
    <source>
        <dbReference type="Proteomes" id="UP000582981"/>
    </source>
</evidence>
<organism evidence="1 2">
    <name type="scientific">Pseudomonas gingeri</name>
    <dbReference type="NCBI Taxonomy" id="117681"/>
    <lineage>
        <taxon>Bacteria</taxon>
        <taxon>Pseudomonadati</taxon>
        <taxon>Pseudomonadota</taxon>
        <taxon>Gammaproteobacteria</taxon>
        <taxon>Pseudomonadales</taxon>
        <taxon>Pseudomonadaceae</taxon>
        <taxon>Pseudomonas</taxon>
    </lineage>
</organism>